<feature type="domain" description="Diphthamide synthase" evidence="1">
    <location>
        <begin position="5"/>
        <end position="217"/>
    </location>
</feature>
<dbReference type="InterPro" id="IPR022427">
    <property type="entry name" value="MJ0570_ATP-bd"/>
</dbReference>
<dbReference type="GO" id="GO:0017183">
    <property type="term" value="P:protein histidyl modification to diphthamide"/>
    <property type="evidence" value="ECO:0007669"/>
    <property type="project" value="TreeGrafter"/>
</dbReference>
<name>A0A2K5AS72_9ARCH</name>
<dbReference type="KEGG" id="ncv:NCAV_1332"/>
<proteinExistence type="predicted"/>
<reference evidence="3" key="1">
    <citation type="submission" date="2018-01" db="EMBL/GenBank/DDBJ databases">
        <authorList>
            <person name="Kerou L M."/>
        </authorList>
    </citation>
    <scope>NUCLEOTIDE SEQUENCE [LARGE SCALE GENOMIC DNA]</scope>
    <source>
        <strain evidence="3">SCU2</strain>
    </source>
</reference>
<protein>
    <submittedName>
        <fullName evidence="2">Putative ATP binding protein</fullName>
    </submittedName>
</protein>
<dbReference type="GO" id="GO:0017178">
    <property type="term" value="F:diphthine-ammonia ligase activity"/>
    <property type="evidence" value="ECO:0007669"/>
    <property type="project" value="TreeGrafter"/>
</dbReference>
<dbReference type="PANTHER" id="PTHR12196">
    <property type="entry name" value="DOMAIN OF UNKNOWN FUNCTION 71 DUF71 -CONTAINING PROTEIN"/>
    <property type="match status" value="1"/>
</dbReference>
<sequence>MERGMRVGILYSGGKDSNITMYKVYLQGYEIACLITIIPASDESMLFHYPNAAYTSIQAECLQLPLISSTSDGEASLEELLIKARERFGIDGVVSGAIASRYQYERFTSIASRVGLKHIAPCYGEDQYMHMQELLANNFSVMITSVSAYGLDASMLGRVIDAKLLSRLRDLSIKYGFNLSFEGGEAETFVLDMPLFRKRISVDGYRVHWDGVRGHIEFMDLSIKDKLVTLSSR</sequence>
<dbReference type="NCBIfam" id="TIGR03679">
    <property type="entry name" value="arCOG00187"/>
    <property type="match status" value="1"/>
</dbReference>
<dbReference type="SUPFAM" id="SSF52402">
    <property type="entry name" value="Adenine nucleotide alpha hydrolases-like"/>
    <property type="match status" value="1"/>
</dbReference>
<dbReference type="Pfam" id="PF01902">
    <property type="entry name" value="Diphthami_syn_2"/>
    <property type="match status" value="1"/>
</dbReference>
<evidence type="ECO:0000313" key="2">
    <source>
        <dbReference type="EMBL" id="SPC34498.1"/>
    </source>
</evidence>
<dbReference type="EMBL" id="LT981265">
    <property type="protein sequence ID" value="SPC34498.1"/>
    <property type="molecule type" value="Genomic_DNA"/>
</dbReference>
<dbReference type="Gene3D" id="3.40.50.620">
    <property type="entry name" value="HUPs"/>
    <property type="match status" value="1"/>
</dbReference>
<dbReference type="CDD" id="cd01994">
    <property type="entry name" value="AANH_PF0828-like"/>
    <property type="match status" value="1"/>
</dbReference>
<dbReference type="InterPro" id="IPR030662">
    <property type="entry name" value="DPH6/MJ0570"/>
</dbReference>
<dbReference type="PIRSF" id="PIRSF039123">
    <property type="entry name" value="Diphthamide_synthase"/>
    <property type="match status" value="1"/>
</dbReference>
<dbReference type="InterPro" id="IPR014729">
    <property type="entry name" value="Rossmann-like_a/b/a_fold"/>
</dbReference>
<organism evidence="2 3">
    <name type="scientific">Candidatus Nitrosocaldus cavascurensis</name>
    <dbReference type="NCBI Taxonomy" id="2058097"/>
    <lineage>
        <taxon>Archaea</taxon>
        <taxon>Nitrososphaerota</taxon>
        <taxon>Nitrososphaeria</taxon>
        <taxon>Candidatus Nitrosocaldales</taxon>
        <taxon>Candidatus Nitrosocaldaceae</taxon>
        <taxon>Candidatus Nitrosocaldus</taxon>
    </lineage>
</organism>
<dbReference type="Gene3D" id="3.90.1490.10">
    <property type="entry name" value="putative n-type atp pyrophosphatase, domain 2"/>
    <property type="match status" value="1"/>
</dbReference>
<evidence type="ECO:0000313" key="3">
    <source>
        <dbReference type="Proteomes" id="UP000236248"/>
    </source>
</evidence>
<dbReference type="Proteomes" id="UP000236248">
    <property type="component" value="Chromosome NCAV"/>
</dbReference>
<accession>A0A2K5AS72</accession>
<dbReference type="InterPro" id="IPR002761">
    <property type="entry name" value="Diphthami_syn_dom"/>
</dbReference>
<dbReference type="AlphaFoldDB" id="A0A2K5AS72"/>
<gene>
    <name evidence="2" type="ORF">NCAV_1332</name>
</gene>
<keyword evidence="3" id="KW-1185">Reference proteome</keyword>
<dbReference type="NCBIfam" id="TIGR00290">
    <property type="entry name" value="MJ0570_dom"/>
    <property type="match status" value="1"/>
</dbReference>
<dbReference type="PANTHER" id="PTHR12196:SF2">
    <property type="entry name" value="DIPHTHINE--AMMONIA LIGASE"/>
    <property type="match status" value="1"/>
</dbReference>
<evidence type="ECO:0000259" key="1">
    <source>
        <dbReference type="Pfam" id="PF01902"/>
    </source>
</evidence>